<evidence type="ECO:0000313" key="8">
    <source>
        <dbReference type="EMBL" id="XBO39332.1"/>
    </source>
</evidence>
<dbReference type="GO" id="GO:0009264">
    <property type="term" value="P:deoxyribonucleotide catabolic process"/>
    <property type="evidence" value="ECO:0007669"/>
    <property type="project" value="UniProtKB-UniRule"/>
</dbReference>
<dbReference type="GO" id="GO:0004139">
    <property type="term" value="F:deoxyribose-phosphate aldolase activity"/>
    <property type="evidence" value="ECO:0007669"/>
    <property type="project" value="UniProtKB-UniRule"/>
</dbReference>
<dbReference type="PIRSF" id="PIRSF001357">
    <property type="entry name" value="DeoC"/>
    <property type="match status" value="1"/>
</dbReference>
<dbReference type="RefSeq" id="WP_406856174.1">
    <property type="nucleotide sequence ID" value="NZ_CP157484.1"/>
</dbReference>
<evidence type="ECO:0000256" key="4">
    <source>
        <dbReference type="ARBA" id="ARBA00023239"/>
    </source>
</evidence>
<dbReference type="PANTHER" id="PTHR10889">
    <property type="entry name" value="DEOXYRIBOSE-PHOSPHATE ALDOLASE"/>
    <property type="match status" value="1"/>
</dbReference>
<dbReference type="CDD" id="cd00959">
    <property type="entry name" value="DeoC"/>
    <property type="match status" value="1"/>
</dbReference>
<evidence type="ECO:0000256" key="1">
    <source>
        <dbReference type="ARBA" id="ARBA00004816"/>
    </source>
</evidence>
<proteinExistence type="inferred from homology"/>
<dbReference type="Pfam" id="PF01791">
    <property type="entry name" value="DeoC"/>
    <property type="match status" value="1"/>
</dbReference>
<evidence type="ECO:0000256" key="2">
    <source>
        <dbReference type="ARBA" id="ARBA00009473"/>
    </source>
</evidence>
<dbReference type="SMART" id="SM01133">
    <property type="entry name" value="DeoC"/>
    <property type="match status" value="1"/>
</dbReference>
<dbReference type="SUPFAM" id="SSF51569">
    <property type="entry name" value="Aldolase"/>
    <property type="match status" value="1"/>
</dbReference>
<dbReference type="InterPro" id="IPR002915">
    <property type="entry name" value="DeoC/FbaB/LacD_aldolase"/>
</dbReference>
<dbReference type="EC" id="4.1.2.4" evidence="3 7"/>
<name>A0AAU7JFZ5_9HYPH</name>
<evidence type="ECO:0000256" key="6">
    <source>
        <dbReference type="ARBA" id="ARBA00048791"/>
    </source>
</evidence>
<comment type="catalytic activity">
    <reaction evidence="6">
        <text>2-deoxy-D-ribose 5-phosphate = D-glyceraldehyde 3-phosphate + acetaldehyde</text>
        <dbReference type="Rhea" id="RHEA:12821"/>
        <dbReference type="ChEBI" id="CHEBI:15343"/>
        <dbReference type="ChEBI" id="CHEBI:59776"/>
        <dbReference type="ChEBI" id="CHEBI:62877"/>
        <dbReference type="EC" id="4.1.2.4"/>
    </reaction>
</comment>
<dbReference type="PANTHER" id="PTHR10889:SF3">
    <property type="entry name" value="DEOXYRIBOSE-PHOSPHATE ALDOLASE"/>
    <property type="match status" value="1"/>
</dbReference>
<organism evidence="8">
    <name type="scientific">Alsobacter sp. KACC 23698</name>
    <dbReference type="NCBI Taxonomy" id="3149229"/>
    <lineage>
        <taxon>Bacteria</taxon>
        <taxon>Pseudomonadati</taxon>
        <taxon>Pseudomonadota</taxon>
        <taxon>Alphaproteobacteria</taxon>
        <taxon>Hyphomicrobiales</taxon>
        <taxon>Alsobacteraceae</taxon>
        <taxon>Alsobacter</taxon>
    </lineage>
</organism>
<dbReference type="NCBIfam" id="TIGR00126">
    <property type="entry name" value="deoC"/>
    <property type="match status" value="1"/>
</dbReference>
<keyword evidence="5" id="KW-0704">Schiff base</keyword>
<dbReference type="EMBL" id="CP157484">
    <property type="protein sequence ID" value="XBO39332.1"/>
    <property type="molecule type" value="Genomic_DNA"/>
</dbReference>
<reference evidence="8" key="1">
    <citation type="submission" date="2024-05" db="EMBL/GenBank/DDBJ databases">
        <authorList>
            <person name="Kim S."/>
            <person name="Heo J."/>
            <person name="Choi H."/>
            <person name="Choi Y."/>
            <person name="Kwon S.-W."/>
            <person name="Kim Y."/>
        </authorList>
    </citation>
    <scope>NUCLEOTIDE SEQUENCE</scope>
    <source>
        <strain evidence="8">KACC 23698</strain>
    </source>
</reference>
<evidence type="ECO:0000256" key="7">
    <source>
        <dbReference type="NCBIfam" id="TIGR00126"/>
    </source>
</evidence>
<comment type="similarity">
    <text evidence="2">Belongs to the DeoC/FbaB aldolase family. DeoC type 2 subfamily.</text>
</comment>
<dbReference type="Gene3D" id="3.20.20.70">
    <property type="entry name" value="Aldolase class I"/>
    <property type="match status" value="1"/>
</dbReference>
<evidence type="ECO:0000256" key="5">
    <source>
        <dbReference type="ARBA" id="ARBA00023270"/>
    </source>
</evidence>
<dbReference type="InterPro" id="IPR011343">
    <property type="entry name" value="DeoC"/>
</dbReference>
<comment type="pathway">
    <text evidence="1">Carbohydrate degradation; 2-deoxy-D-ribose 1-phosphate degradation; D-glyceraldehyde 3-phosphate and acetaldehyde from 2-deoxy-alpha-D-ribose 1-phosphate: step 2/2.</text>
</comment>
<gene>
    <name evidence="8" type="primary">deoC</name>
    <name evidence="8" type="ORF">ABEG18_00660</name>
</gene>
<dbReference type="GO" id="GO:0016052">
    <property type="term" value="P:carbohydrate catabolic process"/>
    <property type="evidence" value="ECO:0007669"/>
    <property type="project" value="TreeGrafter"/>
</dbReference>
<sequence length="255" mass="26131">MSEAAVDTARRLIGLLDLTNLESNCGPGEVKALCGRAVGPHGHVAAVCLWPQFVGEASRALRDTGVRIATVVNFPAGGEDLERVLDDMGEALGDGADEIDLVLPYRAFLRGEADVAAGMVREAKAVLQGGQQLKVILETGAFPDQASVAEACRLAIDAGADFLKTSTGKIAVSATLEAAGTMLQAIKSSGRPVGFKAAGGIRTYEDAAAYVSLAERIMGPGWVAPTTFRIGASGLLAALIAVIEGGAPSPAPNAY</sequence>
<dbReference type="InterPro" id="IPR013785">
    <property type="entry name" value="Aldolase_TIM"/>
</dbReference>
<protein>
    <recommendedName>
        <fullName evidence="3 7">Deoxyribose-phosphate aldolase</fullName>
        <ecNumber evidence="3 7">4.1.2.4</ecNumber>
    </recommendedName>
</protein>
<accession>A0AAU7JFZ5</accession>
<keyword evidence="4 8" id="KW-0456">Lyase</keyword>
<dbReference type="GO" id="GO:0005737">
    <property type="term" value="C:cytoplasm"/>
    <property type="evidence" value="ECO:0007669"/>
    <property type="project" value="InterPro"/>
</dbReference>
<evidence type="ECO:0000256" key="3">
    <source>
        <dbReference type="ARBA" id="ARBA00012515"/>
    </source>
</evidence>
<dbReference type="AlphaFoldDB" id="A0AAU7JFZ5"/>